<reference evidence="12" key="1">
    <citation type="submission" date="2025-08" db="UniProtKB">
        <authorList>
            <consortium name="RefSeq"/>
        </authorList>
    </citation>
    <scope>IDENTIFICATION</scope>
    <source>
        <tissue evidence="12">Spleen</tissue>
    </source>
</reference>
<dbReference type="GO" id="GO:0071222">
    <property type="term" value="P:cellular response to lipopolysaccharide"/>
    <property type="evidence" value="ECO:0007669"/>
    <property type="project" value="TreeGrafter"/>
</dbReference>
<gene>
    <name evidence="12" type="primary">DEFA4</name>
</gene>
<dbReference type="Pfam" id="PF00323">
    <property type="entry name" value="Defensin_1"/>
    <property type="match status" value="1"/>
</dbReference>
<proteinExistence type="inferred from homology"/>
<dbReference type="InterPro" id="IPR002366">
    <property type="entry name" value="Alpha-defensin_N"/>
</dbReference>
<organism evidence="11 12">
    <name type="scientific">Chrysochloris asiatica</name>
    <name type="common">Cape golden mole</name>
    <dbReference type="NCBI Taxonomy" id="185453"/>
    <lineage>
        <taxon>Eukaryota</taxon>
        <taxon>Metazoa</taxon>
        <taxon>Chordata</taxon>
        <taxon>Craniata</taxon>
        <taxon>Vertebrata</taxon>
        <taxon>Euteleostomi</taxon>
        <taxon>Mammalia</taxon>
        <taxon>Eutheria</taxon>
        <taxon>Afrotheria</taxon>
        <taxon>Chrysochloridae</taxon>
        <taxon>Chrysochlorinae</taxon>
        <taxon>Chrysochloris</taxon>
    </lineage>
</organism>
<dbReference type="GO" id="GO:0050829">
    <property type="term" value="P:defense response to Gram-negative bacterium"/>
    <property type="evidence" value="ECO:0007669"/>
    <property type="project" value="TreeGrafter"/>
</dbReference>
<evidence type="ECO:0000256" key="2">
    <source>
        <dbReference type="ARBA" id="ARBA00006519"/>
    </source>
</evidence>
<dbReference type="GO" id="GO:0005615">
    <property type="term" value="C:extracellular space"/>
    <property type="evidence" value="ECO:0007669"/>
    <property type="project" value="InterPro"/>
</dbReference>
<dbReference type="PANTHER" id="PTHR11876">
    <property type="entry name" value="ALPHA-DEFENSIN 1"/>
    <property type="match status" value="1"/>
</dbReference>
<evidence type="ECO:0000256" key="6">
    <source>
        <dbReference type="ARBA" id="ARBA00022940"/>
    </source>
</evidence>
<dbReference type="GO" id="GO:0031012">
    <property type="term" value="C:extracellular matrix"/>
    <property type="evidence" value="ECO:0007669"/>
    <property type="project" value="TreeGrafter"/>
</dbReference>
<evidence type="ECO:0000313" key="12">
    <source>
        <dbReference type="RefSeq" id="XP_006864483.1"/>
    </source>
</evidence>
<sequence length="100" mass="11211">MRTLALLSAILLLVLLAQADPLTETVDVEPFQDESGIEDQDVEVSFTEDKRSAQVASDLTRRRTCYCRSGFCRVRENHIGNCGFGNLALKRCCRKDKKSS</sequence>
<evidence type="ECO:0000256" key="4">
    <source>
        <dbReference type="ARBA" id="ARBA00022529"/>
    </source>
</evidence>
<feature type="signal peptide" evidence="9">
    <location>
        <begin position="1"/>
        <end position="19"/>
    </location>
</feature>
<feature type="domain" description="Mammalian defensins" evidence="10">
    <location>
        <begin position="65"/>
        <end position="93"/>
    </location>
</feature>
<dbReference type="PIRSF" id="PIRSF001875">
    <property type="entry name" value="Alpha-defensin"/>
    <property type="match status" value="1"/>
</dbReference>
<dbReference type="GO" id="GO:0050830">
    <property type="term" value="P:defense response to Gram-positive bacterium"/>
    <property type="evidence" value="ECO:0007669"/>
    <property type="project" value="TreeGrafter"/>
</dbReference>
<dbReference type="Pfam" id="PF00879">
    <property type="entry name" value="Defensin_propep"/>
    <property type="match status" value="1"/>
</dbReference>
<dbReference type="AlphaFoldDB" id="A0A9B0WPT5"/>
<comment type="subcellular location">
    <subcellularLocation>
        <location evidence="1">Secreted</location>
    </subcellularLocation>
</comment>
<accession>A0A9B0WPT5</accession>
<keyword evidence="3" id="KW-0964">Secreted</keyword>
<comment type="similarity">
    <text evidence="2">Belongs to the alpha-defensin family.</text>
</comment>
<evidence type="ECO:0000259" key="10">
    <source>
        <dbReference type="PROSITE" id="PS00269"/>
    </source>
</evidence>
<dbReference type="CTD" id="1669"/>
<evidence type="ECO:0000256" key="1">
    <source>
        <dbReference type="ARBA" id="ARBA00004613"/>
    </source>
</evidence>
<keyword evidence="5 9" id="KW-0732">Signal</keyword>
<dbReference type="GO" id="GO:0002227">
    <property type="term" value="P:innate immune response in mucosa"/>
    <property type="evidence" value="ECO:0007669"/>
    <property type="project" value="TreeGrafter"/>
</dbReference>
<keyword evidence="8" id="KW-1015">Disulfide bond</keyword>
<keyword evidence="6" id="KW-0211">Defensin</keyword>
<dbReference type="GO" id="GO:0061844">
    <property type="term" value="P:antimicrobial humoral immune response mediated by antimicrobial peptide"/>
    <property type="evidence" value="ECO:0007669"/>
    <property type="project" value="TreeGrafter"/>
</dbReference>
<dbReference type="SMART" id="SM01418">
    <property type="entry name" value="Defensin_propep"/>
    <property type="match status" value="1"/>
</dbReference>
<keyword evidence="7" id="KW-0044">Antibiotic</keyword>
<dbReference type="GO" id="GO:0019731">
    <property type="term" value="P:antibacterial humoral response"/>
    <property type="evidence" value="ECO:0007669"/>
    <property type="project" value="TreeGrafter"/>
</dbReference>
<evidence type="ECO:0000256" key="9">
    <source>
        <dbReference type="SAM" id="SignalP"/>
    </source>
</evidence>
<evidence type="ECO:0000256" key="5">
    <source>
        <dbReference type="ARBA" id="ARBA00022729"/>
    </source>
</evidence>
<dbReference type="PROSITE" id="PS00269">
    <property type="entry name" value="DEFENSIN"/>
    <property type="match status" value="1"/>
</dbReference>
<evidence type="ECO:0000256" key="3">
    <source>
        <dbReference type="ARBA" id="ARBA00022525"/>
    </source>
</evidence>
<protein>
    <submittedName>
        <fullName evidence="12">Neutrophil defensin 4</fullName>
    </submittedName>
</protein>
<dbReference type="GO" id="GO:0051673">
    <property type="term" value="P:disruption of plasma membrane integrity in another organism"/>
    <property type="evidence" value="ECO:0007669"/>
    <property type="project" value="TreeGrafter"/>
</dbReference>
<feature type="chain" id="PRO_5038362899" evidence="9">
    <location>
        <begin position="20"/>
        <end position="100"/>
    </location>
</feature>
<dbReference type="GeneID" id="102836844"/>
<keyword evidence="11" id="KW-1185">Reference proteome</keyword>
<evidence type="ECO:0000313" key="11">
    <source>
        <dbReference type="Proteomes" id="UP000504623"/>
    </source>
</evidence>
<evidence type="ECO:0000256" key="7">
    <source>
        <dbReference type="ARBA" id="ARBA00023022"/>
    </source>
</evidence>
<dbReference type="OrthoDB" id="9533897at2759"/>
<dbReference type="Proteomes" id="UP000504623">
    <property type="component" value="Unplaced"/>
</dbReference>
<dbReference type="InterPro" id="IPR006081">
    <property type="entry name" value="Alpha-defensin_C"/>
</dbReference>
<keyword evidence="4" id="KW-0929">Antimicrobial</keyword>
<dbReference type="PANTHER" id="PTHR11876:SF28">
    <property type="entry name" value="ALPHA-DEFENSIN 1"/>
    <property type="match status" value="1"/>
</dbReference>
<dbReference type="InterPro" id="IPR016327">
    <property type="entry name" value="Alpha-defensin"/>
</dbReference>
<dbReference type="RefSeq" id="XP_006864483.1">
    <property type="nucleotide sequence ID" value="XM_006864421.1"/>
</dbReference>
<name>A0A9B0WPT5_CHRAS</name>
<evidence type="ECO:0000256" key="8">
    <source>
        <dbReference type="ARBA" id="ARBA00023157"/>
    </source>
</evidence>